<dbReference type="InterPro" id="IPR003593">
    <property type="entry name" value="AAA+_ATPase"/>
</dbReference>
<accession>A0A6J6NIU7</accession>
<dbReference type="EMBL" id="CAEZXK010000013">
    <property type="protein sequence ID" value="CAB4686289.1"/>
    <property type="molecule type" value="Genomic_DNA"/>
</dbReference>
<dbReference type="InterPro" id="IPR027417">
    <property type="entry name" value="P-loop_NTPase"/>
</dbReference>
<dbReference type="SMART" id="SM00382">
    <property type="entry name" value="AAA"/>
    <property type="match status" value="1"/>
</dbReference>
<dbReference type="AlphaFoldDB" id="A0A6J6NIU7"/>
<sequence length="471" mass="53105">MIQVQLSDEQQRLFEYIESTEAHVFVTGRAGTGKSTLLNYLVENTDKSVAVVAPTGIAALNVNGRTINSLFGFHFDLLHDVDFGKQMRRYTREILAAIDLLVIDEVSMVNADTMDAISRAMGVARGKRKVPFGGAQVVMFGDPYQLAPVPPRKPHEIAYMGENYQSLWFFDAHVWRDAGLERYELIEIFRQKDGRFKDILNAIRDGSVTQEMLDELNQQAVKTIPHNDVLRLATINAMVDSVNRNRLAELPAKSRMFKAQASGDLKAFENTKPAEEQLELKEGAQVMFIKNDDSSPFKDSDGSSIRRWVNGTIGQVVEFKSESHIIVEADGVRHDVGRATWEQVKYELEEYFDEDTNKVKEKIVSVPIAEYRQFPLRLAWAVTIHKSQGQTFDEVMIDLGSGAFATGQTYVGLSRVRTMEGLYLTRAIRLADIKVDTRVLAFMNGHHNTETPAIDDVDYGDFLPDDDVPIF</sequence>
<dbReference type="PANTHER" id="PTHR47642">
    <property type="entry name" value="ATP-DEPENDENT DNA HELICASE"/>
    <property type="match status" value="1"/>
</dbReference>
<dbReference type="GO" id="GO:0003678">
    <property type="term" value="F:DNA helicase activity"/>
    <property type="evidence" value="ECO:0007669"/>
    <property type="project" value="InterPro"/>
</dbReference>
<dbReference type="Gene3D" id="3.40.50.300">
    <property type="entry name" value="P-loop containing nucleotide triphosphate hydrolases"/>
    <property type="match status" value="2"/>
</dbReference>
<dbReference type="Pfam" id="PF05970">
    <property type="entry name" value="PIF1"/>
    <property type="match status" value="1"/>
</dbReference>
<dbReference type="GO" id="GO:0006281">
    <property type="term" value="P:DNA repair"/>
    <property type="evidence" value="ECO:0007669"/>
    <property type="project" value="InterPro"/>
</dbReference>
<dbReference type="CDD" id="cd18809">
    <property type="entry name" value="SF1_C_RecD"/>
    <property type="match status" value="1"/>
</dbReference>
<protein>
    <submittedName>
        <fullName evidence="2">Unannotated protein</fullName>
    </submittedName>
</protein>
<name>A0A6J6NIU7_9ZZZZ</name>
<evidence type="ECO:0000259" key="1">
    <source>
        <dbReference type="SMART" id="SM00382"/>
    </source>
</evidence>
<dbReference type="SUPFAM" id="SSF52540">
    <property type="entry name" value="P-loop containing nucleoside triphosphate hydrolases"/>
    <property type="match status" value="2"/>
</dbReference>
<reference evidence="2" key="1">
    <citation type="submission" date="2020-05" db="EMBL/GenBank/DDBJ databases">
        <authorList>
            <person name="Chiriac C."/>
            <person name="Salcher M."/>
            <person name="Ghai R."/>
            <person name="Kavagutti S V."/>
        </authorList>
    </citation>
    <scope>NUCLEOTIDE SEQUENCE</scope>
</reference>
<dbReference type="InterPro" id="IPR051055">
    <property type="entry name" value="PIF1_helicase"/>
</dbReference>
<dbReference type="GO" id="GO:0000723">
    <property type="term" value="P:telomere maintenance"/>
    <property type="evidence" value="ECO:0007669"/>
    <property type="project" value="InterPro"/>
</dbReference>
<organism evidence="2">
    <name type="scientific">freshwater metagenome</name>
    <dbReference type="NCBI Taxonomy" id="449393"/>
    <lineage>
        <taxon>unclassified sequences</taxon>
        <taxon>metagenomes</taxon>
        <taxon>ecological metagenomes</taxon>
    </lineage>
</organism>
<feature type="domain" description="AAA+ ATPase" evidence="1">
    <location>
        <begin position="20"/>
        <end position="323"/>
    </location>
</feature>
<evidence type="ECO:0000313" key="2">
    <source>
        <dbReference type="EMBL" id="CAB4686289.1"/>
    </source>
</evidence>
<gene>
    <name evidence="2" type="ORF">UFOPK2370_00655</name>
</gene>
<dbReference type="InterPro" id="IPR010285">
    <property type="entry name" value="DNA_helicase_pif1-like_DEAD"/>
</dbReference>
<proteinExistence type="predicted"/>